<dbReference type="Pfam" id="PF22624">
    <property type="entry name" value="AASDHPPT_N"/>
    <property type="match status" value="1"/>
</dbReference>
<dbReference type="OrthoDB" id="9808281at2"/>
<evidence type="ECO:0000256" key="2">
    <source>
        <dbReference type="ARBA" id="ARBA00022679"/>
    </source>
</evidence>
<dbReference type="Pfam" id="PF01648">
    <property type="entry name" value="ACPS"/>
    <property type="match status" value="1"/>
</dbReference>
<dbReference type="GO" id="GO:0008897">
    <property type="term" value="F:holo-[acyl-carrier-protein] synthase activity"/>
    <property type="evidence" value="ECO:0007669"/>
    <property type="project" value="InterPro"/>
</dbReference>
<evidence type="ECO:0000313" key="5">
    <source>
        <dbReference type="EMBL" id="PSU33669.1"/>
    </source>
</evidence>
<dbReference type="InterPro" id="IPR055066">
    <property type="entry name" value="AASDHPPT_N"/>
</dbReference>
<protein>
    <submittedName>
        <fullName evidence="5">Uncharacterized protein</fullName>
    </submittedName>
</protein>
<proteinExistence type="inferred from homology"/>
<dbReference type="PANTHER" id="PTHR12215">
    <property type="entry name" value="PHOSPHOPANTETHEINE TRANSFERASE"/>
    <property type="match status" value="1"/>
</dbReference>
<dbReference type="InterPro" id="IPR008278">
    <property type="entry name" value="4-PPantetheinyl_Trfase_dom"/>
</dbReference>
<dbReference type="GO" id="GO:0019878">
    <property type="term" value="P:lysine biosynthetic process via aminoadipic acid"/>
    <property type="evidence" value="ECO:0007669"/>
    <property type="project" value="TreeGrafter"/>
</dbReference>
<evidence type="ECO:0000259" key="3">
    <source>
        <dbReference type="Pfam" id="PF01648"/>
    </source>
</evidence>
<dbReference type="GO" id="GO:0005829">
    <property type="term" value="C:cytosol"/>
    <property type="evidence" value="ECO:0007669"/>
    <property type="project" value="TreeGrafter"/>
</dbReference>
<dbReference type="SUPFAM" id="SSF56214">
    <property type="entry name" value="4'-phosphopantetheinyl transferase"/>
    <property type="match status" value="2"/>
</dbReference>
<comment type="caution">
    <text evidence="5">The sequence shown here is derived from an EMBL/GenBank/DDBJ whole genome shotgun (WGS) entry which is preliminary data.</text>
</comment>
<feature type="domain" description="4'-phosphopantetheinyl transferase" evidence="3">
    <location>
        <begin position="115"/>
        <end position="196"/>
    </location>
</feature>
<comment type="similarity">
    <text evidence="1">Belongs to the P-Pant transferase superfamily. Gsp/Sfp/HetI/AcpT family.</text>
</comment>
<evidence type="ECO:0000313" key="6">
    <source>
        <dbReference type="Proteomes" id="UP000241222"/>
    </source>
</evidence>
<dbReference type="RefSeq" id="WP_107349302.1">
    <property type="nucleotide sequence ID" value="NZ_PYMH01000005.1"/>
</dbReference>
<feature type="domain" description="4'-phosphopantetheinyl transferase N-terminal" evidence="4">
    <location>
        <begin position="26"/>
        <end position="107"/>
    </location>
</feature>
<dbReference type="Proteomes" id="UP000241222">
    <property type="component" value="Unassembled WGS sequence"/>
</dbReference>
<dbReference type="AlphaFoldDB" id="A0A2T3IYL8"/>
<evidence type="ECO:0000256" key="1">
    <source>
        <dbReference type="ARBA" id="ARBA00010990"/>
    </source>
</evidence>
<dbReference type="InterPro" id="IPR050559">
    <property type="entry name" value="P-Pant_transferase_sf"/>
</dbReference>
<sequence length="234" mass="26826">MPRGESYADDISAHDIIYIMANNVDSWPRLYRDLAMCEQEQVDRFVFEKDKARYTVSHWYMRQILADHLGCTRSELVFSQGPYGKPYLSGQTGLFFNLSHSDECSALVVSRYGEVGVDVESTSRMSVSEIESLKYAVLTNAERKSLVRLPADQKSEGFMRFWTLKEAYLKQKGWGLYYDLAKLSFSIDEPIAVEVAGEKDRYIKLGCTQQQGHTVSWATLNRAAPLIRHLEWPT</sequence>
<dbReference type="InterPro" id="IPR037143">
    <property type="entry name" value="4-PPantetheinyl_Trfase_dom_sf"/>
</dbReference>
<name>A0A2T3IYL8_9GAMM</name>
<accession>A0A2T3IYL8</accession>
<gene>
    <name evidence="5" type="ORF">C9I99_12940</name>
</gene>
<reference evidence="5 6" key="1">
    <citation type="submission" date="2018-03" db="EMBL/GenBank/DDBJ databases">
        <title>Whole genome sequencing of Histamine producing bacteria.</title>
        <authorList>
            <person name="Butler K."/>
        </authorList>
    </citation>
    <scope>NUCLEOTIDE SEQUENCE [LARGE SCALE GENOMIC DNA]</scope>
    <source>
        <strain evidence="5 6">JCM 13586</strain>
    </source>
</reference>
<dbReference type="Gene3D" id="3.90.470.20">
    <property type="entry name" value="4'-phosphopantetheinyl transferase domain"/>
    <property type="match status" value="2"/>
</dbReference>
<dbReference type="EMBL" id="PYMH01000005">
    <property type="protein sequence ID" value="PSU33669.1"/>
    <property type="molecule type" value="Genomic_DNA"/>
</dbReference>
<keyword evidence="6" id="KW-1185">Reference proteome</keyword>
<dbReference type="GO" id="GO:0000287">
    <property type="term" value="F:magnesium ion binding"/>
    <property type="evidence" value="ECO:0007669"/>
    <property type="project" value="InterPro"/>
</dbReference>
<dbReference type="PANTHER" id="PTHR12215:SF10">
    <property type="entry name" value="L-AMINOADIPATE-SEMIALDEHYDE DEHYDROGENASE-PHOSPHOPANTETHEINYL TRANSFERASE"/>
    <property type="match status" value="1"/>
</dbReference>
<evidence type="ECO:0000259" key="4">
    <source>
        <dbReference type="Pfam" id="PF22624"/>
    </source>
</evidence>
<keyword evidence="2" id="KW-0808">Transferase</keyword>
<organism evidence="5 6">
    <name type="scientific">Photobacterium lutimaris</name>
    <dbReference type="NCBI Taxonomy" id="388278"/>
    <lineage>
        <taxon>Bacteria</taxon>
        <taxon>Pseudomonadati</taxon>
        <taxon>Pseudomonadota</taxon>
        <taxon>Gammaproteobacteria</taxon>
        <taxon>Vibrionales</taxon>
        <taxon>Vibrionaceae</taxon>
        <taxon>Photobacterium</taxon>
    </lineage>
</organism>